<feature type="domain" description="Flavodoxin-like" evidence="1">
    <location>
        <begin position="3"/>
        <end position="141"/>
    </location>
</feature>
<dbReference type="PANTHER" id="PTHR39201:SF1">
    <property type="entry name" value="FLAVODOXIN-LIKE DOMAIN-CONTAINING PROTEIN"/>
    <property type="match status" value="1"/>
</dbReference>
<evidence type="ECO:0000313" key="2">
    <source>
        <dbReference type="EMBL" id="SFR63691.1"/>
    </source>
</evidence>
<dbReference type="InterPro" id="IPR029039">
    <property type="entry name" value="Flavoprotein-like_sf"/>
</dbReference>
<name>A0A1I6IAI4_9FIRM</name>
<dbReference type="GO" id="GO:0010181">
    <property type="term" value="F:FMN binding"/>
    <property type="evidence" value="ECO:0007669"/>
    <property type="project" value="InterPro"/>
</dbReference>
<protein>
    <submittedName>
        <fullName evidence="2">Flavodoxin</fullName>
    </submittedName>
</protein>
<organism evidence="2 3">
    <name type="scientific">[Clostridium] aminophilum</name>
    <dbReference type="NCBI Taxonomy" id="1526"/>
    <lineage>
        <taxon>Bacteria</taxon>
        <taxon>Bacillati</taxon>
        <taxon>Bacillota</taxon>
        <taxon>Clostridia</taxon>
        <taxon>Lachnospirales</taxon>
        <taxon>Lachnospiraceae</taxon>
    </lineage>
</organism>
<evidence type="ECO:0000259" key="1">
    <source>
        <dbReference type="Pfam" id="PF12682"/>
    </source>
</evidence>
<gene>
    <name evidence="2" type="ORF">SAMN02910262_00115</name>
</gene>
<evidence type="ECO:0000313" key="3">
    <source>
        <dbReference type="Proteomes" id="UP000214760"/>
    </source>
</evidence>
<dbReference type="EMBL" id="FOZC01000001">
    <property type="protein sequence ID" value="SFR63691.1"/>
    <property type="molecule type" value="Genomic_DNA"/>
</dbReference>
<dbReference type="InterPro" id="IPR008254">
    <property type="entry name" value="Flavodoxin/NO_synth"/>
</dbReference>
<dbReference type="Pfam" id="PF12682">
    <property type="entry name" value="Flavodoxin_4"/>
    <property type="match status" value="1"/>
</dbReference>
<dbReference type="PANTHER" id="PTHR39201">
    <property type="entry name" value="EXPORTED PROTEIN-RELATED"/>
    <property type="match status" value="1"/>
</dbReference>
<dbReference type="Gene3D" id="3.40.50.360">
    <property type="match status" value="1"/>
</dbReference>
<reference evidence="2 3" key="1">
    <citation type="submission" date="2016-10" db="EMBL/GenBank/DDBJ databases">
        <authorList>
            <person name="de Groot N.N."/>
        </authorList>
    </citation>
    <scope>NUCLEOTIDE SEQUENCE [LARGE SCALE GENOMIC DNA]</scope>
    <source>
        <strain evidence="2 3">F</strain>
    </source>
</reference>
<dbReference type="GO" id="GO:0016651">
    <property type="term" value="F:oxidoreductase activity, acting on NAD(P)H"/>
    <property type="evidence" value="ECO:0007669"/>
    <property type="project" value="UniProtKB-ARBA"/>
</dbReference>
<dbReference type="Proteomes" id="UP000214760">
    <property type="component" value="Unassembled WGS sequence"/>
</dbReference>
<proteinExistence type="predicted"/>
<dbReference type="RefSeq" id="WP_031471091.1">
    <property type="nucleotide sequence ID" value="NZ_FOZC01000001.1"/>
</dbReference>
<sequence>MSTLVTYFSAEGTTAKVAKEFAQRIGADVFEIVPEQPYTAADIRWVNPLARCNREQMGGKDVPVKGTIPGFDKYDTVYIGFPIWYGQAPRVVHTFGKGYDWTGKTVHVFATSGGSGIGKTAEKLAPSLSGASSVDAKLVHSADEI</sequence>
<dbReference type="SUPFAM" id="SSF52218">
    <property type="entry name" value="Flavoproteins"/>
    <property type="match status" value="1"/>
</dbReference>
<dbReference type="AlphaFoldDB" id="A0A1I6IAI4"/>
<accession>A0A1I6IAI4</accession>